<dbReference type="EMBL" id="CP038634">
    <property type="protein sequence ID" value="QBY50327.1"/>
    <property type="molecule type" value="Genomic_DNA"/>
</dbReference>
<dbReference type="PANTHER" id="PTHR33164">
    <property type="entry name" value="TRANSCRIPTIONAL REGULATOR, MARR FAMILY"/>
    <property type="match status" value="1"/>
</dbReference>
<dbReference type="InterPro" id="IPR039422">
    <property type="entry name" value="MarR/SlyA-like"/>
</dbReference>
<dbReference type="OrthoDB" id="8966183at2"/>
<dbReference type="InterPro" id="IPR036390">
    <property type="entry name" value="WH_DNA-bd_sf"/>
</dbReference>
<gene>
    <name evidence="3" type="ORF">E0W60_03705</name>
</gene>
<evidence type="ECO:0000256" key="1">
    <source>
        <dbReference type="SAM" id="MobiDB-lite"/>
    </source>
</evidence>
<organism evidence="3 4">
    <name type="scientific">Cupriavidus oxalaticus</name>
    <dbReference type="NCBI Taxonomy" id="96344"/>
    <lineage>
        <taxon>Bacteria</taxon>
        <taxon>Pseudomonadati</taxon>
        <taxon>Pseudomonadota</taxon>
        <taxon>Betaproteobacteria</taxon>
        <taxon>Burkholderiales</taxon>
        <taxon>Burkholderiaceae</taxon>
        <taxon>Cupriavidus</taxon>
    </lineage>
</organism>
<name>A0A4P7LD20_9BURK</name>
<reference evidence="3 4" key="1">
    <citation type="submission" date="2019-03" db="EMBL/GenBank/DDBJ databases">
        <title>Efficiently degradation of phenoxyalkanoic acid herbicides by Cupriavidus oxalaticus strain X32.</title>
        <authorList>
            <person name="Sheng X."/>
        </authorList>
    </citation>
    <scope>NUCLEOTIDE SEQUENCE [LARGE SCALE GENOMIC DNA]</scope>
    <source>
        <strain evidence="3 4">X32</strain>
    </source>
</reference>
<dbReference type="AlphaFoldDB" id="A0A4P7LD20"/>
<dbReference type="PANTHER" id="PTHR33164:SF105">
    <property type="entry name" value="TRANSCRIPTIONAL REPRESSOR PROTEIN-RELATED"/>
    <property type="match status" value="1"/>
</dbReference>
<dbReference type="Gene3D" id="1.10.10.10">
    <property type="entry name" value="Winged helix-like DNA-binding domain superfamily/Winged helix DNA-binding domain"/>
    <property type="match status" value="1"/>
</dbReference>
<evidence type="ECO:0000259" key="2">
    <source>
        <dbReference type="PROSITE" id="PS50995"/>
    </source>
</evidence>
<evidence type="ECO:0000313" key="3">
    <source>
        <dbReference type="EMBL" id="QBY50327.1"/>
    </source>
</evidence>
<evidence type="ECO:0000313" key="4">
    <source>
        <dbReference type="Proteomes" id="UP000295294"/>
    </source>
</evidence>
<dbReference type="InterPro" id="IPR036388">
    <property type="entry name" value="WH-like_DNA-bd_sf"/>
</dbReference>
<accession>A0A4P7LD20</accession>
<sequence>MSVRGHPPCTEPIGLSSRDDGSPSNAANPSRLLALRITAALDEALAPSGLTSTQFGLMCLIASATDDTLAALAQRAGLNQSTMSRNADQLVGTGMVEVVMAEAGRRRRAVWLTEACALTLQQALALWQPAHRALLRKLGLEAHNIVGAVAARLEE</sequence>
<proteinExistence type="predicted"/>
<dbReference type="KEGG" id="cox:E0W60_03705"/>
<dbReference type="Proteomes" id="UP000295294">
    <property type="component" value="Chromosome 1"/>
</dbReference>
<dbReference type="Pfam" id="PF12802">
    <property type="entry name" value="MarR_2"/>
    <property type="match status" value="1"/>
</dbReference>
<dbReference type="PROSITE" id="PS50995">
    <property type="entry name" value="HTH_MARR_2"/>
    <property type="match status" value="1"/>
</dbReference>
<protein>
    <submittedName>
        <fullName evidence="3">MarR family transcriptional regulator</fullName>
    </submittedName>
</protein>
<feature type="region of interest" description="Disordered" evidence="1">
    <location>
        <begin position="1"/>
        <end position="27"/>
    </location>
</feature>
<dbReference type="SMART" id="SM00347">
    <property type="entry name" value="HTH_MARR"/>
    <property type="match status" value="1"/>
</dbReference>
<dbReference type="GO" id="GO:0003700">
    <property type="term" value="F:DNA-binding transcription factor activity"/>
    <property type="evidence" value="ECO:0007669"/>
    <property type="project" value="InterPro"/>
</dbReference>
<dbReference type="SUPFAM" id="SSF46785">
    <property type="entry name" value="Winged helix' DNA-binding domain"/>
    <property type="match status" value="1"/>
</dbReference>
<dbReference type="GO" id="GO:0006950">
    <property type="term" value="P:response to stress"/>
    <property type="evidence" value="ECO:0007669"/>
    <property type="project" value="TreeGrafter"/>
</dbReference>
<dbReference type="InterPro" id="IPR000835">
    <property type="entry name" value="HTH_MarR-typ"/>
</dbReference>
<feature type="domain" description="HTH marR-type" evidence="2">
    <location>
        <begin position="1"/>
        <end position="155"/>
    </location>
</feature>